<protein>
    <submittedName>
        <fullName evidence="1">Uncharacterized protein</fullName>
    </submittedName>
</protein>
<name>A0ABS2CSF3_9FLAO</name>
<evidence type="ECO:0000313" key="2">
    <source>
        <dbReference type="Proteomes" id="UP000759529"/>
    </source>
</evidence>
<gene>
    <name evidence="1" type="ORF">H9X54_000935</name>
</gene>
<sequence>LLHTSVRVIFYFKNASFWNRKLYREPLEGYNRFSIQFYSIALRKTTRSDVLRMIFLLLPSSVRVIFYFKNASF</sequence>
<evidence type="ECO:0000313" key="1">
    <source>
        <dbReference type="EMBL" id="MBM6497878.1"/>
    </source>
</evidence>
<organism evidence="1 2">
    <name type="scientific">Flavobacterium macrobrachii</name>
    <dbReference type="NCBI Taxonomy" id="591204"/>
    <lineage>
        <taxon>Bacteria</taxon>
        <taxon>Pseudomonadati</taxon>
        <taxon>Bacteroidota</taxon>
        <taxon>Flavobacteriia</taxon>
        <taxon>Flavobacteriales</taxon>
        <taxon>Flavobacteriaceae</taxon>
        <taxon>Flavobacterium</taxon>
    </lineage>
</organism>
<accession>A0ABS2CSF3</accession>
<feature type="non-terminal residue" evidence="1">
    <location>
        <position position="1"/>
    </location>
</feature>
<dbReference type="EMBL" id="JACSOD020000258">
    <property type="protein sequence ID" value="MBM6497878.1"/>
    <property type="molecule type" value="Genomic_DNA"/>
</dbReference>
<dbReference type="RefSeq" id="WP_204158576.1">
    <property type="nucleotide sequence ID" value="NZ_JACSOD020000258.1"/>
</dbReference>
<proteinExistence type="predicted"/>
<keyword evidence="2" id="KW-1185">Reference proteome</keyword>
<comment type="caution">
    <text evidence="1">The sequence shown here is derived from an EMBL/GenBank/DDBJ whole genome shotgun (WGS) entry which is preliminary data.</text>
</comment>
<reference evidence="1 2" key="1">
    <citation type="submission" date="2021-02" db="EMBL/GenBank/DDBJ databases">
        <authorList>
            <person name="Jung H.S."/>
            <person name="Chun B.H."/>
            <person name="Jeon C.O."/>
        </authorList>
    </citation>
    <scope>NUCLEOTIDE SEQUENCE [LARGE SCALE GENOMIC DNA]</scope>
    <source>
        <strain evidence="1 2">LMG 25203</strain>
    </source>
</reference>
<dbReference type="Proteomes" id="UP000759529">
    <property type="component" value="Unassembled WGS sequence"/>
</dbReference>